<organism evidence="1">
    <name type="scientific">marine sediment metagenome</name>
    <dbReference type="NCBI Taxonomy" id="412755"/>
    <lineage>
        <taxon>unclassified sequences</taxon>
        <taxon>metagenomes</taxon>
        <taxon>ecological metagenomes</taxon>
    </lineage>
</organism>
<name>A0A0F9U4N6_9ZZZZ</name>
<reference evidence="1" key="1">
    <citation type="journal article" date="2015" name="Nature">
        <title>Complex archaea that bridge the gap between prokaryotes and eukaryotes.</title>
        <authorList>
            <person name="Spang A."/>
            <person name="Saw J.H."/>
            <person name="Jorgensen S.L."/>
            <person name="Zaremba-Niedzwiedzka K."/>
            <person name="Martijn J."/>
            <person name="Lind A.E."/>
            <person name="van Eijk R."/>
            <person name="Schleper C."/>
            <person name="Guy L."/>
            <person name="Ettema T.J."/>
        </authorList>
    </citation>
    <scope>NUCLEOTIDE SEQUENCE</scope>
</reference>
<proteinExistence type="predicted"/>
<comment type="caution">
    <text evidence="1">The sequence shown here is derived from an EMBL/GenBank/DDBJ whole genome shotgun (WGS) entry which is preliminary data.</text>
</comment>
<dbReference type="EMBL" id="LAZR01001213">
    <property type="protein sequence ID" value="KKN48603.1"/>
    <property type="molecule type" value="Genomic_DNA"/>
</dbReference>
<gene>
    <name evidence="1" type="ORF">LCGC14_0651020</name>
</gene>
<accession>A0A0F9U4N6</accession>
<dbReference type="AlphaFoldDB" id="A0A0F9U4N6"/>
<evidence type="ECO:0000313" key="1">
    <source>
        <dbReference type="EMBL" id="KKN48603.1"/>
    </source>
</evidence>
<protein>
    <submittedName>
        <fullName evidence="1">Uncharacterized protein</fullName>
    </submittedName>
</protein>
<sequence>MIKKTVLIRNVDQDLWNWFVGSCKQKGKKVGEVIENFILKLKK</sequence>